<reference evidence="2" key="3">
    <citation type="submission" date="2025-08" db="UniProtKB">
        <authorList>
            <consortium name="Ensembl"/>
        </authorList>
    </citation>
    <scope>IDENTIFICATION</scope>
</reference>
<feature type="compositionally biased region" description="Polar residues" evidence="1">
    <location>
        <begin position="302"/>
        <end position="340"/>
    </location>
</feature>
<protein>
    <recommendedName>
        <fullName evidence="4">Nuclear pore complex protein</fullName>
    </recommendedName>
</protein>
<feature type="compositionally biased region" description="Low complexity" evidence="1">
    <location>
        <begin position="347"/>
        <end position="361"/>
    </location>
</feature>
<organism evidence="2 3">
    <name type="scientific">Ciona intestinalis</name>
    <name type="common">Transparent sea squirt</name>
    <name type="synonym">Ascidia intestinalis</name>
    <dbReference type="NCBI Taxonomy" id="7719"/>
    <lineage>
        <taxon>Eukaryota</taxon>
        <taxon>Metazoa</taxon>
        <taxon>Chordata</taxon>
        <taxon>Tunicata</taxon>
        <taxon>Ascidiacea</taxon>
        <taxon>Phlebobranchia</taxon>
        <taxon>Cionidae</taxon>
        <taxon>Ciona</taxon>
    </lineage>
</organism>
<feature type="region of interest" description="Disordered" evidence="1">
    <location>
        <begin position="302"/>
        <end position="489"/>
    </location>
</feature>
<keyword evidence="3" id="KW-1185">Reference proteome</keyword>
<proteinExistence type="predicted"/>
<evidence type="ECO:0000313" key="2">
    <source>
        <dbReference type="Ensembl" id="ENSCINP00000036088.1"/>
    </source>
</evidence>
<evidence type="ECO:0000313" key="3">
    <source>
        <dbReference type="Proteomes" id="UP000008144"/>
    </source>
</evidence>
<dbReference type="InParanoid" id="H2Y2F3"/>
<sequence>AKSKVTKAAKTFSFKHGKKRSDVTVTYTTSVKETTKQSTLPSVASIATTSSATSVLPVESVTKQQIKKSTSFDLNKKATPSLNFLTPASQNKVTTIPSISTTSNFLQATSSAATSLSLPKQLLSTNQSSTTNTTSSSVLSTLLSNPISQSKPTPSSLSKPFQLTTPAATVTSLPTVKFGQQSNNLLSTHNSTPVQFGVVTTSAPAPTAVASNTFQFGSSKATSSATPMFGTPQAKPTISAPTQMFQLKTSVQSSNISSTTKPSNFAFGNSAPAATTTTSGFQFNKPTTASTNNAFQFGQTNSAQTSSIAPQSFGSTAPSTKPSIFSFQQSAPDTTTSAPSIFSFGPSSTTTTKPATQTSNSGIFSFGQTPVASSSGNQFGKSSQPSANPFKFGQQTSSSTAPSMFGQPQASSGNATSVFGQPTPSFPTAKPSLPFGQTAQNTQAQKPAPTASPFVFGSRSNTPQSNPGFNFGQSTPTQPAPPVFGMLLN</sequence>
<accession>H2Y2F3</accession>
<evidence type="ECO:0008006" key="4">
    <source>
        <dbReference type="Google" id="ProtNLM"/>
    </source>
</evidence>
<reference evidence="3" key="1">
    <citation type="journal article" date="2002" name="Science">
        <title>The draft genome of Ciona intestinalis: insights into chordate and vertebrate origins.</title>
        <authorList>
            <person name="Dehal P."/>
            <person name="Satou Y."/>
            <person name="Campbell R.K."/>
            <person name="Chapman J."/>
            <person name="Degnan B."/>
            <person name="De Tomaso A."/>
            <person name="Davidson B."/>
            <person name="Di Gregorio A."/>
            <person name="Gelpke M."/>
            <person name="Goodstein D.M."/>
            <person name="Harafuji N."/>
            <person name="Hastings K.E."/>
            <person name="Ho I."/>
            <person name="Hotta K."/>
            <person name="Huang W."/>
            <person name="Kawashima T."/>
            <person name="Lemaire P."/>
            <person name="Martinez D."/>
            <person name="Meinertzhagen I.A."/>
            <person name="Necula S."/>
            <person name="Nonaka M."/>
            <person name="Putnam N."/>
            <person name="Rash S."/>
            <person name="Saiga H."/>
            <person name="Satake M."/>
            <person name="Terry A."/>
            <person name="Yamada L."/>
            <person name="Wang H.G."/>
            <person name="Awazu S."/>
            <person name="Azumi K."/>
            <person name="Boore J."/>
            <person name="Branno M."/>
            <person name="Chin-Bow S."/>
            <person name="DeSantis R."/>
            <person name="Doyle S."/>
            <person name="Francino P."/>
            <person name="Keys D.N."/>
            <person name="Haga S."/>
            <person name="Hayashi H."/>
            <person name="Hino K."/>
            <person name="Imai K.S."/>
            <person name="Inaba K."/>
            <person name="Kano S."/>
            <person name="Kobayashi K."/>
            <person name="Kobayashi M."/>
            <person name="Lee B.I."/>
            <person name="Makabe K.W."/>
            <person name="Manohar C."/>
            <person name="Matassi G."/>
            <person name="Medina M."/>
            <person name="Mochizuki Y."/>
            <person name="Mount S."/>
            <person name="Morishita T."/>
            <person name="Miura S."/>
            <person name="Nakayama A."/>
            <person name="Nishizaka S."/>
            <person name="Nomoto H."/>
            <person name="Ohta F."/>
            <person name="Oishi K."/>
            <person name="Rigoutsos I."/>
            <person name="Sano M."/>
            <person name="Sasaki A."/>
            <person name="Sasakura Y."/>
            <person name="Shoguchi E."/>
            <person name="Shin-i T."/>
            <person name="Spagnuolo A."/>
            <person name="Stainier D."/>
            <person name="Suzuki M.M."/>
            <person name="Tassy O."/>
            <person name="Takatori N."/>
            <person name="Tokuoka M."/>
            <person name="Yagi K."/>
            <person name="Yoshizaki F."/>
            <person name="Wada S."/>
            <person name="Zhang C."/>
            <person name="Hyatt P.D."/>
            <person name="Larimer F."/>
            <person name="Detter C."/>
            <person name="Doggett N."/>
            <person name="Glavina T."/>
            <person name="Hawkins T."/>
            <person name="Richardson P."/>
            <person name="Lucas S."/>
            <person name="Kohara Y."/>
            <person name="Levine M."/>
            <person name="Satoh N."/>
            <person name="Rokhsar D.S."/>
        </authorList>
    </citation>
    <scope>NUCLEOTIDE SEQUENCE [LARGE SCALE GENOMIC DNA]</scope>
</reference>
<dbReference type="EMBL" id="EAAA01000259">
    <property type="status" value="NOT_ANNOTATED_CDS"/>
    <property type="molecule type" value="Genomic_DNA"/>
</dbReference>
<reference evidence="2" key="2">
    <citation type="journal article" date="2008" name="Genome Biol.">
        <title>Improved genome assembly and evidence-based global gene model set for the chordate Ciona intestinalis: new insight into intron and operon populations.</title>
        <authorList>
            <person name="Satou Y."/>
            <person name="Mineta K."/>
            <person name="Ogasawara M."/>
            <person name="Sasakura Y."/>
            <person name="Shoguchi E."/>
            <person name="Ueno K."/>
            <person name="Yamada L."/>
            <person name="Matsumoto J."/>
            <person name="Wasserscheid J."/>
            <person name="Dewar K."/>
            <person name="Wiley G.B."/>
            <person name="Macmil S.L."/>
            <person name="Roe B.A."/>
            <person name="Zeller R.W."/>
            <person name="Hastings K.E."/>
            <person name="Lemaire P."/>
            <person name="Lindquist E."/>
            <person name="Endo T."/>
            <person name="Hotta K."/>
            <person name="Inaba K."/>
        </authorList>
    </citation>
    <scope>NUCLEOTIDE SEQUENCE [LARGE SCALE GENOMIC DNA]</scope>
    <source>
        <strain evidence="2">wild type</strain>
    </source>
</reference>
<dbReference type="AlphaFoldDB" id="H2Y2F3"/>
<evidence type="ECO:0000256" key="1">
    <source>
        <dbReference type="SAM" id="MobiDB-lite"/>
    </source>
</evidence>
<reference evidence="2" key="4">
    <citation type="submission" date="2025-09" db="UniProtKB">
        <authorList>
            <consortium name="Ensembl"/>
        </authorList>
    </citation>
    <scope>IDENTIFICATION</scope>
</reference>
<feature type="compositionally biased region" description="Polar residues" evidence="1">
    <location>
        <begin position="458"/>
        <end position="477"/>
    </location>
</feature>
<dbReference type="Ensembl" id="ENSCINT00000034389.1">
    <property type="protein sequence ID" value="ENSCINP00000036088.1"/>
    <property type="gene ID" value="ENSCING00000020375.1"/>
</dbReference>
<dbReference type="Proteomes" id="UP000008144">
    <property type="component" value="Chromosome 1"/>
</dbReference>
<feature type="compositionally biased region" description="Polar residues" evidence="1">
    <location>
        <begin position="435"/>
        <end position="445"/>
    </location>
</feature>
<dbReference type="HOGENOM" id="CLU_558461_0_0_1"/>
<name>H2Y2F3_CIOIN</name>
<feature type="compositionally biased region" description="Polar residues" evidence="1">
    <location>
        <begin position="362"/>
        <end position="423"/>
    </location>
</feature>